<feature type="transmembrane region" description="Helical" evidence="1">
    <location>
        <begin position="561"/>
        <end position="579"/>
    </location>
</feature>
<feature type="transmembrane region" description="Helical" evidence="1">
    <location>
        <begin position="20"/>
        <end position="49"/>
    </location>
</feature>
<dbReference type="Pfam" id="PF11992">
    <property type="entry name" value="TgpA_N"/>
    <property type="match status" value="1"/>
</dbReference>
<dbReference type="PANTHER" id="PTHR42736">
    <property type="entry name" value="PROTEIN-GLUTAMINE GAMMA-GLUTAMYLTRANSFERASE"/>
    <property type="match status" value="1"/>
</dbReference>
<dbReference type="InterPro" id="IPR021878">
    <property type="entry name" value="TgpA_N"/>
</dbReference>
<dbReference type="SMART" id="SM00460">
    <property type="entry name" value="TGc"/>
    <property type="match status" value="1"/>
</dbReference>
<gene>
    <name evidence="3" type="ORF">NX782_08625</name>
</gene>
<accession>A0ABT2A5A7</accession>
<feature type="transmembrane region" description="Helical" evidence="1">
    <location>
        <begin position="134"/>
        <end position="155"/>
    </location>
</feature>
<dbReference type="PANTHER" id="PTHR42736:SF1">
    <property type="entry name" value="PROTEIN-GLUTAMINE GAMMA-GLUTAMYLTRANSFERASE"/>
    <property type="match status" value="1"/>
</dbReference>
<keyword evidence="1" id="KW-0812">Transmembrane</keyword>
<sequence length="672" mass="73434">MKALRPTVPLSRDKQDTLLLLASTVLVLLPHTAHLPPWVTLVCGATLAWRAALTLLGRRMPANLLLVPLAVAAMAGVLQTYHTVLGRDAGVAMLVLLVAFKMLEMHARRDLFVVVFLCFFLVLTNFFYSQSIGTAALMLASIVALLTTQLSFQLTGAVPPLRIRLLMGARILALAAPLAAAGFVLFPRIDGPLWGMPDDGHAARTGLSDSMAPGQFSNLAQSDDPAFRVKFEGAPPPQPQLYWRGPVLGAYDGRTWTRMLPRPSFSRKAPSAVSIKVRGEPLRYQVTLEPSDTRWLFALEMPRALPQLSGGPATVTSELELQASSPVRERIRYELVSYVDFNMQAADTLENAYQWLLLPYGRNPKALAAGQRLKQDYPEPGQRVQAVLRQFATGGYSYTLQPPLLGGDAVDEFLYNTRAGFCEHYAGAFVFLMRAAGIPARVVTGYQGGELNPIDGYFTVRQSDAHAWGEVWLAGLGWVRVDPTAAVAPDRVQRNLAQALPAPSPFGFAGLGRLMQPNPDSLLAKVRYAIGAANNGWNQWVLNYTAQRQHALMETLQENLFGWRSAVLLALACALLLLARKLSKQRRDDPIDKLYSALCHRLGQLGLPRAPDEGPTAYAARVAGAALAPEPKAAAAEFLRRYSAWRYAPPPQSAPHGAGLLTTLKELLSRVR</sequence>
<evidence type="ECO:0000313" key="4">
    <source>
        <dbReference type="Proteomes" id="UP001205560"/>
    </source>
</evidence>
<dbReference type="Gene3D" id="3.10.620.30">
    <property type="match status" value="1"/>
</dbReference>
<dbReference type="Pfam" id="PF13559">
    <property type="entry name" value="DUF4129"/>
    <property type="match status" value="1"/>
</dbReference>
<keyword evidence="1" id="KW-1133">Transmembrane helix</keyword>
<evidence type="ECO:0000256" key="1">
    <source>
        <dbReference type="SAM" id="Phobius"/>
    </source>
</evidence>
<name>A0ABT2A5A7_9BURK</name>
<dbReference type="Proteomes" id="UP001205560">
    <property type="component" value="Unassembled WGS sequence"/>
</dbReference>
<reference evidence="3 4" key="1">
    <citation type="submission" date="2022-08" db="EMBL/GenBank/DDBJ databases">
        <title>Reclassification of Massilia species as members of the genera Telluria, Duganella, Pseudoduganella, Mokoshia gen. nov. and Zemynaea gen. nov. using orthogonal and non-orthogonal genome-based approaches.</title>
        <authorList>
            <person name="Bowman J.P."/>
        </authorList>
    </citation>
    <scope>NUCLEOTIDE SEQUENCE [LARGE SCALE GENOMIC DNA]</scope>
    <source>
        <strain evidence="3 4">LMG 28164</strain>
    </source>
</reference>
<keyword evidence="1" id="KW-0472">Membrane</keyword>
<dbReference type="Pfam" id="PF01841">
    <property type="entry name" value="Transglut_core"/>
    <property type="match status" value="1"/>
</dbReference>
<dbReference type="InterPro" id="IPR052901">
    <property type="entry name" value="Bact_TGase-like"/>
</dbReference>
<evidence type="ECO:0000313" key="3">
    <source>
        <dbReference type="EMBL" id="MCS0589270.1"/>
    </source>
</evidence>
<proteinExistence type="predicted"/>
<evidence type="ECO:0000259" key="2">
    <source>
        <dbReference type="SMART" id="SM00460"/>
    </source>
</evidence>
<keyword evidence="4" id="KW-1185">Reference proteome</keyword>
<organism evidence="3 4">
    <name type="scientific">Massilia norwichensis</name>
    <dbReference type="NCBI Taxonomy" id="1442366"/>
    <lineage>
        <taxon>Bacteria</taxon>
        <taxon>Pseudomonadati</taxon>
        <taxon>Pseudomonadota</taxon>
        <taxon>Betaproteobacteria</taxon>
        <taxon>Burkholderiales</taxon>
        <taxon>Oxalobacteraceae</taxon>
        <taxon>Telluria group</taxon>
        <taxon>Massilia</taxon>
    </lineage>
</organism>
<comment type="caution">
    <text evidence="3">The sequence shown here is derived from an EMBL/GenBank/DDBJ whole genome shotgun (WGS) entry which is preliminary data.</text>
</comment>
<feature type="transmembrane region" description="Helical" evidence="1">
    <location>
        <begin position="110"/>
        <end position="128"/>
    </location>
</feature>
<feature type="domain" description="Transglutaminase-like" evidence="2">
    <location>
        <begin position="414"/>
        <end position="485"/>
    </location>
</feature>
<dbReference type="InterPro" id="IPR038765">
    <property type="entry name" value="Papain-like_cys_pep_sf"/>
</dbReference>
<dbReference type="EMBL" id="JANUGX010000008">
    <property type="protein sequence ID" value="MCS0589270.1"/>
    <property type="molecule type" value="Genomic_DNA"/>
</dbReference>
<dbReference type="InterPro" id="IPR025403">
    <property type="entry name" value="TgpA-like_C"/>
</dbReference>
<feature type="transmembrane region" description="Helical" evidence="1">
    <location>
        <begin position="61"/>
        <end position="78"/>
    </location>
</feature>
<protein>
    <submittedName>
        <fullName evidence="3">DUF3488 and transglutaminase-like domain-containing protein</fullName>
    </submittedName>
</protein>
<dbReference type="SUPFAM" id="SSF54001">
    <property type="entry name" value="Cysteine proteinases"/>
    <property type="match status" value="1"/>
</dbReference>
<dbReference type="InterPro" id="IPR002931">
    <property type="entry name" value="Transglutaminase-like"/>
</dbReference>
<dbReference type="RefSeq" id="WP_258845036.1">
    <property type="nucleotide sequence ID" value="NZ_JANUGX010000008.1"/>
</dbReference>